<gene>
    <name evidence="3" type="ORF">SAMN05443551_2151</name>
</gene>
<accession>A0A1M5TAR9</accession>
<keyword evidence="1" id="KW-0732">Signal</keyword>
<dbReference type="Gene3D" id="3.40.250.10">
    <property type="entry name" value="Rhodanese-like domain"/>
    <property type="match status" value="1"/>
</dbReference>
<feature type="chain" id="PRO_5012997083" evidence="1">
    <location>
        <begin position="26"/>
        <end position="198"/>
    </location>
</feature>
<dbReference type="Pfam" id="PF00581">
    <property type="entry name" value="Rhodanese"/>
    <property type="match status" value="1"/>
</dbReference>
<dbReference type="PROSITE" id="PS50206">
    <property type="entry name" value="RHODANESE_3"/>
    <property type="match status" value="1"/>
</dbReference>
<keyword evidence="4" id="KW-1185">Reference proteome</keyword>
<dbReference type="InterPro" id="IPR036873">
    <property type="entry name" value="Rhodanese-like_dom_sf"/>
</dbReference>
<dbReference type="AlphaFoldDB" id="A0A1M5TAR9"/>
<dbReference type="CDD" id="cd00158">
    <property type="entry name" value="RHOD"/>
    <property type="match status" value="1"/>
</dbReference>
<dbReference type="OrthoDB" id="9784513at2"/>
<dbReference type="SUPFAM" id="SSF52821">
    <property type="entry name" value="Rhodanese/Cell cycle control phosphatase"/>
    <property type="match status" value="1"/>
</dbReference>
<reference evidence="3 4" key="1">
    <citation type="submission" date="2016-11" db="EMBL/GenBank/DDBJ databases">
        <authorList>
            <person name="Jaros S."/>
            <person name="Januszkiewicz K."/>
            <person name="Wedrychowicz H."/>
        </authorList>
    </citation>
    <scope>NUCLEOTIDE SEQUENCE [LARGE SCALE GENOMIC DNA]</scope>
    <source>
        <strain evidence="3 4">DSM 29431</strain>
    </source>
</reference>
<dbReference type="InterPro" id="IPR001763">
    <property type="entry name" value="Rhodanese-like_dom"/>
</dbReference>
<dbReference type="Proteomes" id="UP000184221">
    <property type="component" value="Unassembled WGS sequence"/>
</dbReference>
<evidence type="ECO:0000313" key="4">
    <source>
        <dbReference type="Proteomes" id="UP000184221"/>
    </source>
</evidence>
<evidence type="ECO:0000313" key="3">
    <source>
        <dbReference type="EMBL" id="SHH47822.1"/>
    </source>
</evidence>
<sequence>MGERMVPVFRAVGLTVALAGSPLFAQSSAITETARSFSFTMNGTEMTISRQGPTCPGSCIQPMQVAPGVRTLGELEVIAFLQSTVEAGSGLLIDVRMPGTFMSGSLPGAVNVPVATFSTDNPYRDDLLSALGAETSGNTRSFSNAFTLLVFGEGADDRSATDAITGLLDAGYPENKILYYRGGTADWTRLGLNLSVGQ</sequence>
<protein>
    <submittedName>
        <fullName evidence="3">Rhodanese-like domain-containing protein</fullName>
    </submittedName>
</protein>
<dbReference type="SMART" id="SM00450">
    <property type="entry name" value="RHOD"/>
    <property type="match status" value="1"/>
</dbReference>
<feature type="domain" description="Rhodanese" evidence="2">
    <location>
        <begin position="86"/>
        <end position="196"/>
    </location>
</feature>
<name>A0A1M5TAR9_9RHOB</name>
<feature type="signal peptide" evidence="1">
    <location>
        <begin position="1"/>
        <end position="25"/>
    </location>
</feature>
<organism evidence="3 4">
    <name type="scientific">Marivita hallyeonensis</name>
    <dbReference type="NCBI Taxonomy" id="996342"/>
    <lineage>
        <taxon>Bacteria</taxon>
        <taxon>Pseudomonadati</taxon>
        <taxon>Pseudomonadota</taxon>
        <taxon>Alphaproteobacteria</taxon>
        <taxon>Rhodobacterales</taxon>
        <taxon>Roseobacteraceae</taxon>
        <taxon>Marivita</taxon>
    </lineage>
</organism>
<evidence type="ECO:0000259" key="2">
    <source>
        <dbReference type="PROSITE" id="PS50206"/>
    </source>
</evidence>
<proteinExistence type="predicted"/>
<dbReference type="EMBL" id="FQXC01000003">
    <property type="protein sequence ID" value="SHH47822.1"/>
    <property type="molecule type" value="Genomic_DNA"/>
</dbReference>
<dbReference type="STRING" id="996342.SAMN05443551_2151"/>
<evidence type="ECO:0000256" key="1">
    <source>
        <dbReference type="SAM" id="SignalP"/>
    </source>
</evidence>